<keyword evidence="1" id="KW-0812">Transmembrane</keyword>
<dbReference type="AlphaFoldDB" id="A0A1F5EI79"/>
<comment type="caution">
    <text evidence="2">The sequence shown here is derived from an EMBL/GenBank/DDBJ whole genome shotgun (WGS) entry which is preliminary data.</text>
</comment>
<organism evidence="2 3">
    <name type="scientific">Candidatus Campbellbacteria bacterium RIFOXYC2_FULL_35_25</name>
    <dbReference type="NCBI Taxonomy" id="1797582"/>
    <lineage>
        <taxon>Bacteria</taxon>
        <taxon>Candidatus Campbelliibacteriota</taxon>
    </lineage>
</organism>
<keyword evidence="1" id="KW-0472">Membrane</keyword>
<evidence type="ECO:0000313" key="2">
    <source>
        <dbReference type="EMBL" id="OGD66906.1"/>
    </source>
</evidence>
<dbReference type="Proteomes" id="UP000179003">
    <property type="component" value="Unassembled WGS sequence"/>
</dbReference>
<name>A0A1F5EI79_9BACT</name>
<feature type="transmembrane region" description="Helical" evidence="1">
    <location>
        <begin position="21"/>
        <end position="44"/>
    </location>
</feature>
<evidence type="ECO:0000256" key="1">
    <source>
        <dbReference type="SAM" id="Phobius"/>
    </source>
</evidence>
<proteinExistence type="predicted"/>
<dbReference type="EMBL" id="MFAE01000012">
    <property type="protein sequence ID" value="OGD66906.1"/>
    <property type="molecule type" value="Genomic_DNA"/>
</dbReference>
<dbReference type="STRING" id="1797582.A2442_03420"/>
<accession>A0A1F5EI79</accession>
<gene>
    <name evidence="2" type="ORF">A2442_03420</name>
</gene>
<reference evidence="2 3" key="1">
    <citation type="journal article" date="2016" name="Nat. Commun.">
        <title>Thousands of microbial genomes shed light on interconnected biogeochemical processes in an aquifer system.</title>
        <authorList>
            <person name="Anantharaman K."/>
            <person name="Brown C.T."/>
            <person name="Hug L.A."/>
            <person name="Sharon I."/>
            <person name="Castelle C.J."/>
            <person name="Probst A.J."/>
            <person name="Thomas B.C."/>
            <person name="Singh A."/>
            <person name="Wilkins M.J."/>
            <person name="Karaoz U."/>
            <person name="Brodie E.L."/>
            <person name="Williams K.H."/>
            <person name="Hubbard S.S."/>
            <person name="Banfield J.F."/>
        </authorList>
    </citation>
    <scope>NUCLEOTIDE SEQUENCE [LARGE SCALE GENOMIC DNA]</scope>
</reference>
<keyword evidence="1" id="KW-1133">Transmembrane helix</keyword>
<protein>
    <submittedName>
        <fullName evidence="2">Uncharacterized protein</fullName>
    </submittedName>
</protein>
<sequence>MKLNLKNLGGKIKLPAVSGDLIGGLIVVAVILYLGFFLVAKPYFLEKGENQSQVAAEEADRAKRTERRIYTISHDRWEGQPVTIPAGSMMSYSSNVRLLSKWAEDHDGWTPSELLKRFKLDHVPRSAEPAYYARETYMEFYSANYEAGYIEVTIEEMK</sequence>
<evidence type="ECO:0000313" key="3">
    <source>
        <dbReference type="Proteomes" id="UP000179003"/>
    </source>
</evidence>